<dbReference type="PANTHER" id="PTHR16062:SF19">
    <property type="entry name" value="PROTEIN POLYBROMO-1"/>
    <property type="match status" value="1"/>
</dbReference>
<dbReference type="GO" id="GO:0003682">
    <property type="term" value="F:chromatin binding"/>
    <property type="evidence" value="ECO:0007669"/>
    <property type="project" value="TreeGrafter"/>
</dbReference>
<sequence>QNAPSCLKEVIEQLLDAVVKFSEPSGHLVSDLFQKLPSKVQYPDYYAVVKDPIDLKIIAQKIQMSLYRSVSAMAKDIDLLAKNAKTYNEPGSQGF</sequence>
<keyword evidence="6" id="KW-0804">Transcription</keyword>
<evidence type="ECO:0000256" key="3">
    <source>
        <dbReference type="ARBA" id="ARBA00022853"/>
    </source>
</evidence>
<dbReference type="GO" id="GO:0016514">
    <property type="term" value="C:SWI/SNF complex"/>
    <property type="evidence" value="ECO:0007669"/>
    <property type="project" value="TreeGrafter"/>
</dbReference>
<feature type="domain" description="Bromo" evidence="9">
    <location>
        <begin position="25"/>
        <end position="95"/>
    </location>
</feature>
<name>A0A4W5QVH0_9TELE</name>
<organism evidence="10 11">
    <name type="scientific">Hucho hucho</name>
    <name type="common">huchen</name>
    <dbReference type="NCBI Taxonomy" id="62062"/>
    <lineage>
        <taxon>Eukaryota</taxon>
        <taxon>Metazoa</taxon>
        <taxon>Chordata</taxon>
        <taxon>Craniata</taxon>
        <taxon>Vertebrata</taxon>
        <taxon>Euteleostomi</taxon>
        <taxon>Actinopterygii</taxon>
        <taxon>Neopterygii</taxon>
        <taxon>Teleostei</taxon>
        <taxon>Protacanthopterygii</taxon>
        <taxon>Salmoniformes</taxon>
        <taxon>Salmonidae</taxon>
        <taxon>Salmoninae</taxon>
        <taxon>Hucho</taxon>
    </lineage>
</organism>
<dbReference type="GO" id="GO:0006338">
    <property type="term" value="P:chromatin remodeling"/>
    <property type="evidence" value="ECO:0007669"/>
    <property type="project" value="InterPro"/>
</dbReference>
<dbReference type="InterPro" id="IPR036427">
    <property type="entry name" value="Bromodomain-like_sf"/>
</dbReference>
<evidence type="ECO:0000259" key="9">
    <source>
        <dbReference type="PROSITE" id="PS50014"/>
    </source>
</evidence>
<keyword evidence="5 8" id="KW-0103">Bromodomain</keyword>
<dbReference type="Gene3D" id="1.20.920.10">
    <property type="entry name" value="Bromodomain-like"/>
    <property type="match status" value="1"/>
</dbReference>
<dbReference type="PRINTS" id="PR00503">
    <property type="entry name" value="BROMODOMAIN"/>
</dbReference>
<dbReference type="Proteomes" id="UP000314982">
    <property type="component" value="Unassembled WGS sequence"/>
</dbReference>
<protein>
    <recommendedName>
        <fullName evidence="9">Bromo domain-containing protein</fullName>
    </recommendedName>
</protein>
<dbReference type="InterPro" id="IPR001487">
    <property type="entry name" value="Bromodomain"/>
</dbReference>
<keyword evidence="7" id="KW-0539">Nucleus</keyword>
<dbReference type="Ensembl" id="ENSHHUT00000084311.1">
    <property type="protein sequence ID" value="ENSHHUP00000081716.1"/>
    <property type="gene ID" value="ENSHHUG00000047505.1"/>
</dbReference>
<dbReference type="SUPFAM" id="SSF47370">
    <property type="entry name" value="Bromodomain"/>
    <property type="match status" value="1"/>
</dbReference>
<evidence type="ECO:0000256" key="4">
    <source>
        <dbReference type="ARBA" id="ARBA00023015"/>
    </source>
</evidence>
<dbReference type="Pfam" id="PF00439">
    <property type="entry name" value="Bromodomain"/>
    <property type="match status" value="1"/>
</dbReference>
<keyword evidence="11" id="KW-1185">Reference proteome</keyword>
<keyword evidence="3" id="KW-0156">Chromatin regulator</keyword>
<dbReference type="GeneTree" id="ENSGT00390000003017"/>
<evidence type="ECO:0000256" key="1">
    <source>
        <dbReference type="ARBA" id="ARBA00004123"/>
    </source>
</evidence>
<reference evidence="10" key="3">
    <citation type="submission" date="2025-09" db="UniProtKB">
        <authorList>
            <consortium name="Ensembl"/>
        </authorList>
    </citation>
    <scope>IDENTIFICATION</scope>
</reference>
<dbReference type="GO" id="GO:0016586">
    <property type="term" value="C:RSC-type complex"/>
    <property type="evidence" value="ECO:0007669"/>
    <property type="project" value="InterPro"/>
</dbReference>
<dbReference type="STRING" id="62062.ENSHHUP00000081716"/>
<dbReference type="PANTHER" id="PTHR16062">
    <property type="entry name" value="SWI/SNF-RELATED"/>
    <property type="match status" value="1"/>
</dbReference>
<comment type="subcellular location">
    <subcellularLocation>
        <location evidence="1">Nucleus</location>
    </subcellularLocation>
</comment>
<dbReference type="InterPro" id="IPR037382">
    <property type="entry name" value="Rsc/polybromo"/>
</dbReference>
<dbReference type="PROSITE" id="PS50014">
    <property type="entry name" value="BROMODOMAIN_2"/>
    <property type="match status" value="1"/>
</dbReference>
<evidence type="ECO:0000256" key="2">
    <source>
        <dbReference type="ARBA" id="ARBA00022737"/>
    </source>
</evidence>
<evidence type="ECO:0000256" key="5">
    <source>
        <dbReference type="ARBA" id="ARBA00023117"/>
    </source>
</evidence>
<evidence type="ECO:0000313" key="10">
    <source>
        <dbReference type="Ensembl" id="ENSHHUP00000081716.1"/>
    </source>
</evidence>
<reference evidence="11" key="1">
    <citation type="submission" date="2018-06" db="EMBL/GenBank/DDBJ databases">
        <title>Genome assembly of Danube salmon.</title>
        <authorList>
            <person name="Macqueen D.J."/>
            <person name="Gundappa M.K."/>
        </authorList>
    </citation>
    <scope>NUCLEOTIDE SEQUENCE [LARGE SCALE GENOMIC DNA]</scope>
</reference>
<proteinExistence type="predicted"/>
<evidence type="ECO:0000256" key="8">
    <source>
        <dbReference type="PROSITE-ProRule" id="PRU00035"/>
    </source>
</evidence>
<dbReference type="PROSITE" id="PS00633">
    <property type="entry name" value="BROMODOMAIN_1"/>
    <property type="match status" value="1"/>
</dbReference>
<dbReference type="GO" id="GO:0006368">
    <property type="term" value="P:transcription elongation by RNA polymerase II"/>
    <property type="evidence" value="ECO:0007669"/>
    <property type="project" value="TreeGrafter"/>
</dbReference>
<evidence type="ECO:0000256" key="6">
    <source>
        <dbReference type="ARBA" id="ARBA00023163"/>
    </source>
</evidence>
<dbReference type="SMART" id="SM00297">
    <property type="entry name" value="BROMO"/>
    <property type="match status" value="1"/>
</dbReference>
<dbReference type="AlphaFoldDB" id="A0A4W5QVH0"/>
<evidence type="ECO:0000313" key="11">
    <source>
        <dbReference type="Proteomes" id="UP000314982"/>
    </source>
</evidence>
<reference evidence="10" key="2">
    <citation type="submission" date="2025-08" db="UniProtKB">
        <authorList>
            <consortium name="Ensembl"/>
        </authorList>
    </citation>
    <scope>IDENTIFICATION</scope>
</reference>
<evidence type="ECO:0000256" key="7">
    <source>
        <dbReference type="ARBA" id="ARBA00023242"/>
    </source>
</evidence>
<keyword evidence="2" id="KW-0677">Repeat</keyword>
<dbReference type="InterPro" id="IPR018359">
    <property type="entry name" value="Bromodomain_CS"/>
</dbReference>
<accession>A0A4W5QVH0</accession>
<keyword evidence="4" id="KW-0805">Transcription regulation</keyword>